<keyword evidence="1" id="KW-1133">Transmembrane helix</keyword>
<keyword evidence="1" id="KW-0472">Membrane</keyword>
<keyword evidence="1" id="KW-0812">Transmembrane</keyword>
<feature type="transmembrane region" description="Helical" evidence="1">
    <location>
        <begin position="88"/>
        <end position="108"/>
    </location>
</feature>
<dbReference type="Pfam" id="PF13536">
    <property type="entry name" value="EmrE"/>
    <property type="match status" value="1"/>
</dbReference>
<protein>
    <recommendedName>
        <fullName evidence="4">Multidrug resistance efflux transporter family protein</fullName>
    </recommendedName>
</protein>
<evidence type="ECO:0000313" key="2">
    <source>
        <dbReference type="EMBL" id="RXK12450.1"/>
    </source>
</evidence>
<feature type="transmembrane region" description="Helical" evidence="1">
    <location>
        <begin position="168"/>
        <end position="189"/>
    </location>
</feature>
<feature type="transmembrane region" description="Helical" evidence="1">
    <location>
        <begin position="141"/>
        <end position="162"/>
    </location>
</feature>
<feature type="transmembrane region" description="Helical" evidence="1">
    <location>
        <begin position="47"/>
        <end position="68"/>
    </location>
</feature>
<dbReference type="SUPFAM" id="SSF103481">
    <property type="entry name" value="Multidrug resistance efflux transporter EmrE"/>
    <property type="match status" value="1"/>
</dbReference>
<gene>
    <name evidence="2" type="ORF">CP965_07650</name>
</gene>
<evidence type="ECO:0000313" key="3">
    <source>
        <dbReference type="Proteomes" id="UP000289718"/>
    </source>
</evidence>
<accession>A0A4Q1AXX0</accession>
<dbReference type="Proteomes" id="UP000289718">
    <property type="component" value="Unassembled WGS sequence"/>
</dbReference>
<dbReference type="AlphaFoldDB" id="A0A4Q1AXX0"/>
<feature type="transmembrane region" description="Helical" evidence="1">
    <location>
        <begin position="242"/>
        <end position="261"/>
    </location>
</feature>
<dbReference type="InterPro" id="IPR037185">
    <property type="entry name" value="EmrE-like"/>
</dbReference>
<name>A0A4Q1AXX0_9BACT</name>
<feature type="transmembrane region" description="Helical" evidence="1">
    <location>
        <begin position="114"/>
        <end position="134"/>
    </location>
</feature>
<evidence type="ECO:0000256" key="1">
    <source>
        <dbReference type="SAM" id="Phobius"/>
    </source>
</evidence>
<sequence>MNQIKTFFKKYENSPTYLLIIGLIAALFFSATFLINRAISLDGGHWYWSASLRFLFTIIFISIGFIFFKGFSYFKLVMNEYIKNFKFWSIAGSIGFGFFYSLICYASYYSPAWIIATTFQFTILASLFVLSFFGKKLSKKIWAITLMIFIGVTLVNISHFNINNLELLLLGFLPVLIAAFSFPIGNQMVWEEKERRKNNNEDISIIKNSFVKIFLLTLGSLPLWIVLFFITDSQIPSKEQYINVALITIFSGIIATSLFLYARSLCNTPHKLVLVDSTQSGDVFFSLLGELILLNVALPNTIGIFGIIITVVGLLFLIRLK</sequence>
<dbReference type="InterPro" id="IPR032713">
    <property type="entry name" value="EmrE"/>
</dbReference>
<dbReference type="RefSeq" id="WP_129061509.1">
    <property type="nucleotide sequence ID" value="NZ_NXIE01000003.1"/>
</dbReference>
<feature type="transmembrane region" description="Helical" evidence="1">
    <location>
        <begin position="302"/>
        <end position="320"/>
    </location>
</feature>
<dbReference type="OrthoDB" id="3457556at2"/>
<organism evidence="2 3">
    <name type="scientific">Halarcobacter mediterraneus</name>
    <dbReference type="NCBI Taxonomy" id="2023153"/>
    <lineage>
        <taxon>Bacteria</taxon>
        <taxon>Pseudomonadati</taxon>
        <taxon>Campylobacterota</taxon>
        <taxon>Epsilonproteobacteria</taxon>
        <taxon>Campylobacterales</taxon>
        <taxon>Arcobacteraceae</taxon>
        <taxon>Halarcobacter</taxon>
    </lineage>
</organism>
<feature type="transmembrane region" description="Helical" evidence="1">
    <location>
        <begin position="16"/>
        <end position="35"/>
    </location>
</feature>
<comment type="caution">
    <text evidence="2">The sequence shown here is derived from an EMBL/GenBank/DDBJ whole genome shotgun (WGS) entry which is preliminary data.</text>
</comment>
<evidence type="ECO:0008006" key="4">
    <source>
        <dbReference type="Google" id="ProtNLM"/>
    </source>
</evidence>
<proteinExistence type="predicted"/>
<dbReference type="EMBL" id="NXIE01000003">
    <property type="protein sequence ID" value="RXK12450.1"/>
    <property type="molecule type" value="Genomic_DNA"/>
</dbReference>
<keyword evidence="3" id="KW-1185">Reference proteome</keyword>
<reference evidence="2 3" key="1">
    <citation type="submission" date="2017-09" db="EMBL/GenBank/DDBJ databases">
        <title>Genomics of the genus Arcobacter.</title>
        <authorList>
            <person name="Perez-Cataluna A."/>
            <person name="Figueras M.J."/>
            <person name="Salas-Masso N."/>
        </authorList>
    </citation>
    <scope>NUCLEOTIDE SEQUENCE [LARGE SCALE GENOMIC DNA]</scope>
    <source>
        <strain evidence="2 3">F156-34</strain>
    </source>
</reference>
<feature type="transmembrane region" description="Helical" evidence="1">
    <location>
        <begin position="210"/>
        <end position="230"/>
    </location>
</feature>